<gene>
    <name evidence="1" type="ORF">O181_042301</name>
</gene>
<protein>
    <submittedName>
        <fullName evidence="1">Uncharacterized protein</fullName>
    </submittedName>
</protein>
<evidence type="ECO:0000313" key="2">
    <source>
        <dbReference type="Proteomes" id="UP000765509"/>
    </source>
</evidence>
<dbReference type="AlphaFoldDB" id="A0A9Q3HF11"/>
<dbReference type="EMBL" id="AVOT02016903">
    <property type="protein sequence ID" value="MBW0502586.1"/>
    <property type="molecule type" value="Genomic_DNA"/>
</dbReference>
<organism evidence="1 2">
    <name type="scientific">Austropuccinia psidii MF-1</name>
    <dbReference type="NCBI Taxonomy" id="1389203"/>
    <lineage>
        <taxon>Eukaryota</taxon>
        <taxon>Fungi</taxon>
        <taxon>Dikarya</taxon>
        <taxon>Basidiomycota</taxon>
        <taxon>Pucciniomycotina</taxon>
        <taxon>Pucciniomycetes</taxon>
        <taxon>Pucciniales</taxon>
        <taxon>Sphaerophragmiaceae</taxon>
        <taxon>Austropuccinia</taxon>
    </lineage>
</organism>
<comment type="caution">
    <text evidence="1">The sequence shown here is derived from an EMBL/GenBank/DDBJ whole genome shotgun (WGS) entry which is preliminary data.</text>
</comment>
<evidence type="ECO:0000313" key="1">
    <source>
        <dbReference type="EMBL" id="MBW0502586.1"/>
    </source>
</evidence>
<accession>A0A9Q3HF11</accession>
<name>A0A9Q3HF11_9BASI</name>
<proteinExistence type="predicted"/>
<keyword evidence="2" id="KW-1185">Reference proteome</keyword>
<dbReference type="Proteomes" id="UP000765509">
    <property type="component" value="Unassembled WGS sequence"/>
</dbReference>
<sequence length="127" mass="14369">MVGLRAILFAKVSDLEPGGPSSSRFNTRNSLLPTIDAGWLNTFNRFKTIIGFIDVINLFSGNTLFRKLPQVIKDTSTINYRRQRIRVIRVTNGSQLSTHLQVKIKSQDQATKQIMEKIQFGKSNMAI</sequence>
<reference evidence="1" key="1">
    <citation type="submission" date="2021-03" db="EMBL/GenBank/DDBJ databases">
        <title>Draft genome sequence of rust myrtle Austropuccinia psidii MF-1, a brazilian biotype.</title>
        <authorList>
            <person name="Quecine M.C."/>
            <person name="Pachon D.M.R."/>
            <person name="Bonatelli M.L."/>
            <person name="Correr F.H."/>
            <person name="Franceschini L.M."/>
            <person name="Leite T.F."/>
            <person name="Margarido G.R.A."/>
            <person name="Almeida C.A."/>
            <person name="Ferrarezi J.A."/>
            <person name="Labate C.A."/>
        </authorList>
    </citation>
    <scope>NUCLEOTIDE SEQUENCE</scope>
    <source>
        <strain evidence="1">MF-1</strain>
    </source>
</reference>